<gene>
    <name evidence="1" type="ORF">Q760_16260</name>
</gene>
<evidence type="ECO:0000313" key="2">
    <source>
        <dbReference type="Proteomes" id="UP000029833"/>
    </source>
</evidence>
<sequence length="190" mass="19811">MSDVDEPILPLSPPSARASLAEAVREIERHVATGGWDGPVRVFALVRTAAALAAEPGLAAQLPPAVVALARHDEHHLTSVEQEDLPGATDLEQLLAGIEWPAGVDGAAVTVERVVLPPAAEEGVPTDPDEALAYLMAHPDRQDVRIAVGALRDGTSWCAVRSRSNDSDDSVGQGPDLVPGLVEAVVATLH</sequence>
<dbReference type="NCBIfam" id="NF040618">
    <property type="entry name" value="PPA1309_fam"/>
    <property type="match status" value="1"/>
</dbReference>
<organism evidence="1 2">
    <name type="scientific">Cellulomonas cellasea DSM 20118</name>
    <dbReference type="NCBI Taxonomy" id="1408250"/>
    <lineage>
        <taxon>Bacteria</taxon>
        <taxon>Bacillati</taxon>
        <taxon>Actinomycetota</taxon>
        <taxon>Actinomycetes</taxon>
        <taxon>Micrococcales</taxon>
        <taxon>Cellulomonadaceae</taxon>
        <taxon>Cellulomonas</taxon>
    </lineage>
</organism>
<dbReference type="AlphaFoldDB" id="A0A0A0B9K8"/>
<dbReference type="OrthoDB" id="3266223at2"/>
<comment type="caution">
    <text evidence="1">The sequence shown here is derived from an EMBL/GenBank/DDBJ whole genome shotgun (WGS) entry which is preliminary data.</text>
</comment>
<dbReference type="RefSeq" id="WP_034630520.1">
    <property type="nucleotide sequence ID" value="NZ_AXNT01000074.1"/>
</dbReference>
<evidence type="ECO:0000313" key="1">
    <source>
        <dbReference type="EMBL" id="KGM01946.1"/>
    </source>
</evidence>
<proteinExistence type="predicted"/>
<protein>
    <submittedName>
        <fullName evidence="1">Uncharacterized protein</fullName>
    </submittedName>
</protein>
<dbReference type="InterPro" id="IPR047681">
    <property type="entry name" value="PPA1309-like"/>
</dbReference>
<accession>A0A0A0B9K8</accession>
<reference evidence="1 2" key="1">
    <citation type="submission" date="2013-10" db="EMBL/GenBank/DDBJ databases">
        <authorList>
            <person name="Wang G."/>
            <person name="Zhuang W."/>
        </authorList>
    </citation>
    <scope>NUCLEOTIDE SEQUENCE [LARGE SCALE GENOMIC DNA]</scope>
    <source>
        <strain evidence="1 2">DSM 20118</strain>
    </source>
</reference>
<dbReference type="STRING" id="1408250.Q760_16260"/>
<dbReference type="EMBL" id="AXNT01000074">
    <property type="protein sequence ID" value="KGM01946.1"/>
    <property type="molecule type" value="Genomic_DNA"/>
</dbReference>
<keyword evidence="2" id="KW-1185">Reference proteome</keyword>
<name>A0A0A0B9K8_9CELL</name>
<dbReference type="Proteomes" id="UP000029833">
    <property type="component" value="Unassembled WGS sequence"/>
</dbReference>